<dbReference type="EC" id="2.7.1.56" evidence="2 11"/>
<evidence type="ECO:0000313" key="14">
    <source>
        <dbReference type="Proteomes" id="UP001150259"/>
    </source>
</evidence>
<dbReference type="SUPFAM" id="SSF53613">
    <property type="entry name" value="Ribokinase-like"/>
    <property type="match status" value="1"/>
</dbReference>
<comment type="function">
    <text evidence="11">Catalyzes the ATP-dependent phosphorylation of fructose-l-phosphate to fructose-l,6-bisphosphate.</text>
</comment>
<dbReference type="RefSeq" id="WP_272461679.1">
    <property type="nucleotide sequence ID" value="NZ_JAPFQL010000025.1"/>
</dbReference>
<dbReference type="PANTHER" id="PTHR46566:SF5">
    <property type="entry name" value="1-PHOSPHOFRUCTOKINASE"/>
    <property type="match status" value="1"/>
</dbReference>
<protein>
    <recommendedName>
        <fullName evidence="3 11">1-phosphofructokinase</fullName>
        <shortName evidence="11">Fru1PK</shortName>
        <ecNumber evidence="2 11">2.7.1.56</ecNumber>
    </recommendedName>
    <alternativeName>
        <fullName evidence="8 11">Fructose 1-phosphate kinase</fullName>
    </alternativeName>
</protein>
<dbReference type="CDD" id="cd01164">
    <property type="entry name" value="FruK_PfkB_like"/>
    <property type="match status" value="1"/>
</dbReference>
<name>A0ABT5GGY9_9MICO</name>
<gene>
    <name evidence="13" type="primary">pfkB</name>
    <name evidence="13" type="ORF">OO014_07525</name>
</gene>
<keyword evidence="6 11" id="KW-0418">Kinase</keyword>
<reference evidence="13 14" key="1">
    <citation type="submission" date="2022-11" db="EMBL/GenBank/DDBJ databases">
        <title>Anaerobic phenanthrene biodegradation by a DNRA strain PheN6.</title>
        <authorList>
            <person name="Zhang Z."/>
        </authorList>
    </citation>
    <scope>NUCLEOTIDE SEQUENCE [LARGE SCALE GENOMIC DNA]</scope>
    <source>
        <strain evidence="13 14">PheN6</strain>
    </source>
</reference>
<dbReference type="PANTHER" id="PTHR46566">
    <property type="entry name" value="1-PHOSPHOFRUCTOKINASE-RELATED"/>
    <property type="match status" value="1"/>
</dbReference>
<sequence>MIVTLTPNPSIDRAVFVDTLDRGEVHRATGSRVDPGGKGVNVSRALSAQQAETTAVLPIGGPEGHLLEELLDAAGVTRCSVPVSGSVRMNISVLEPDGTTTKLNEPGPQLSGDEVDALLDATLDRAATADWVVGCGSLPPGAPTDLYATLVSQVRERGGRVAIDSSGAPLAAAVAARPHLIKPNHEELAELVGRALPTLQDVRDAARDLVASGIEVVAVSLGSDGALLVTAHEALHARATIVAPLSTVGAGDCMLAGLLHGLSSGLPTGDALATGVLWGAAAVTLPGSRVPSAEDLHGIPVQLSADPDLSITLAH</sequence>
<evidence type="ECO:0000256" key="5">
    <source>
        <dbReference type="ARBA" id="ARBA00022741"/>
    </source>
</evidence>
<evidence type="ECO:0000313" key="13">
    <source>
        <dbReference type="EMBL" id="MDC5697105.1"/>
    </source>
</evidence>
<dbReference type="InterPro" id="IPR022463">
    <property type="entry name" value="1-PFruKinase"/>
</dbReference>
<evidence type="ECO:0000256" key="8">
    <source>
        <dbReference type="ARBA" id="ARBA00032802"/>
    </source>
</evidence>
<dbReference type="NCBIfam" id="TIGR03168">
    <property type="entry name" value="1-PFK"/>
    <property type="match status" value="1"/>
</dbReference>
<dbReference type="Gene3D" id="3.40.1190.20">
    <property type="match status" value="1"/>
</dbReference>
<evidence type="ECO:0000256" key="7">
    <source>
        <dbReference type="ARBA" id="ARBA00022840"/>
    </source>
</evidence>
<feature type="domain" description="Carbohydrate kinase PfkB" evidence="12">
    <location>
        <begin position="11"/>
        <end position="291"/>
    </location>
</feature>
<dbReference type="GO" id="GO:0008662">
    <property type="term" value="F:1-phosphofructokinase activity"/>
    <property type="evidence" value="ECO:0007669"/>
    <property type="project" value="UniProtKB-EC"/>
</dbReference>
<dbReference type="InterPro" id="IPR011611">
    <property type="entry name" value="PfkB_dom"/>
</dbReference>
<keyword evidence="5 11" id="KW-0547">Nucleotide-binding</keyword>
<keyword evidence="14" id="KW-1185">Reference proteome</keyword>
<dbReference type="EMBL" id="JAPFQL010000025">
    <property type="protein sequence ID" value="MDC5697105.1"/>
    <property type="molecule type" value="Genomic_DNA"/>
</dbReference>
<evidence type="ECO:0000256" key="6">
    <source>
        <dbReference type="ARBA" id="ARBA00022777"/>
    </source>
</evidence>
<keyword evidence="7 11" id="KW-0067">ATP-binding</keyword>
<evidence type="ECO:0000256" key="10">
    <source>
        <dbReference type="PIRNR" id="PIRNR000535"/>
    </source>
</evidence>
<evidence type="ECO:0000256" key="9">
    <source>
        <dbReference type="ARBA" id="ARBA00047745"/>
    </source>
</evidence>
<dbReference type="PIRSF" id="PIRSF000535">
    <property type="entry name" value="1PFK/6PFK/LacC"/>
    <property type="match status" value="1"/>
</dbReference>
<accession>A0ABT5GGY9</accession>
<evidence type="ECO:0000256" key="3">
    <source>
        <dbReference type="ARBA" id="ARBA00013596"/>
    </source>
</evidence>
<dbReference type="PROSITE" id="PS00584">
    <property type="entry name" value="PFKB_KINASES_2"/>
    <property type="match status" value="1"/>
</dbReference>
<dbReference type="Proteomes" id="UP001150259">
    <property type="component" value="Unassembled WGS sequence"/>
</dbReference>
<dbReference type="NCBIfam" id="TIGR03828">
    <property type="entry name" value="pfkB"/>
    <property type="match status" value="1"/>
</dbReference>
<proteinExistence type="inferred from homology"/>
<comment type="similarity">
    <text evidence="1 11">Belongs to the carbohydrate kinase PfkB family.</text>
</comment>
<evidence type="ECO:0000259" key="12">
    <source>
        <dbReference type="Pfam" id="PF00294"/>
    </source>
</evidence>
<dbReference type="InterPro" id="IPR029056">
    <property type="entry name" value="Ribokinase-like"/>
</dbReference>
<dbReference type="InterPro" id="IPR017583">
    <property type="entry name" value="Tagatose/fructose_Pkinase"/>
</dbReference>
<comment type="catalytic activity">
    <reaction evidence="9 11">
        <text>beta-D-fructose 1-phosphate + ATP = beta-D-fructose 1,6-bisphosphate + ADP + H(+)</text>
        <dbReference type="Rhea" id="RHEA:14213"/>
        <dbReference type="ChEBI" id="CHEBI:15378"/>
        <dbReference type="ChEBI" id="CHEBI:30616"/>
        <dbReference type="ChEBI" id="CHEBI:32966"/>
        <dbReference type="ChEBI" id="CHEBI:138881"/>
        <dbReference type="ChEBI" id="CHEBI:456216"/>
        <dbReference type="EC" id="2.7.1.56"/>
    </reaction>
</comment>
<dbReference type="Pfam" id="PF00294">
    <property type="entry name" value="PfkB"/>
    <property type="match status" value="1"/>
</dbReference>
<comment type="caution">
    <text evidence="13">The sequence shown here is derived from an EMBL/GenBank/DDBJ whole genome shotgun (WGS) entry which is preliminary data.</text>
</comment>
<dbReference type="InterPro" id="IPR002173">
    <property type="entry name" value="Carboh/pur_kinase_PfkB_CS"/>
</dbReference>
<evidence type="ECO:0000256" key="1">
    <source>
        <dbReference type="ARBA" id="ARBA00010688"/>
    </source>
</evidence>
<keyword evidence="4 10" id="KW-0808">Transferase</keyword>
<evidence type="ECO:0000256" key="4">
    <source>
        <dbReference type="ARBA" id="ARBA00022679"/>
    </source>
</evidence>
<organism evidence="13 14">
    <name type="scientific">Intrasporangium calvum</name>
    <dbReference type="NCBI Taxonomy" id="53358"/>
    <lineage>
        <taxon>Bacteria</taxon>
        <taxon>Bacillati</taxon>
        <taxon>Actinomycetota</taxon>
        <taxon>Actinomycetes</taxon>
        <taxon>Micrococcales</taxon>
        <taxon>Intrasporangiaceae</taxon>
        <taxon>Intrasporangium</taxon>
    </lineage>
</organism>
<evidence type="ECO:0000256" key="11">
    <source>
        <dbReference type="RuleBase" id="RU369061"/>
    </source>
</evidence>
<evidence type="ECO:0000256" key="2">
    <source>
        <dbReference type="ARBA" id="ARBA00012131"/>
    </source>
</evidence>